<protein>
    <submittedName>
        <fullName evidence="1">Putative signal peptide protein</fullName>
    </submittedName>
</protein>
<dbReference type="Proteomes" id="UP000037035">
    <property type="component" value="Unassembled WGS sequence"/>
</dbReference>
<reference evidence="1 2" key="1">
    <citation type="submission" date="2015-08" db="EMBL/GenBank/DDBJ databases">
        <title>Next Generation Sequencing and Analysis of the Genome of Puccinia sorghi L Schw, the Causal Agent of Maize Common Rust.</title>
        <authorList>
            <person name="Rochi L."/>
            <person name="Burguener G."/>
            <person name="Darino M."/>
            <person name="Turjanski A."/>
            <person name="Kreff E."/>
            <person name="Dieguez M.J."/>
            <person name="Sacco F."/>
        </authorList>
    </citation>
    <scope>NUCLEOTIDE SEQUENCE [LARGE SCALE GENOMIC DNA]</scope>
    <source>
        <strain evidence="1 2">RO10H11247</strain>
    </source>
</reference>
<evidence type="ECO:0000313" key="2">
    <source>
        <dbReference type="Proteomes" id="UP000037035"/>
    </source>
</evidence>
<dbReference type="VEuPathDB" id="FungiDB:VP01_747g12"/>
<name>A0A0L6UCE5_9BASI</name>
<accession>A0A0L6UCE5</accession>
<organism evidence="1 2">
    <name type="scientific">Puccinia sorghi</name>
    <dbReference type="NCBI Taxonomy" id="27349"/>
    <lineage>
        <taxon>Eukaryota</taxon>
        <taxon>Fungi</taxon>
        <taxon>Dikarya</taxon>
        <taxon>Basidiomycota</taxon>
        <taxon>Pucciniomycotina</taxon>
        <taxon>Pucciniomycetes</taxon>
        <taxon>Pucciniales</taxon>
        <taxon>Pucciniaceae</taxon>
        <taxon>Puccinia</taxon>
    </lineage>
</organism>
<gene>
    <name evidence="1" type="ORF">VP01_747g12</name>
</gene>
<sequence>MSGLCFFFFFFFFHMHNHVLRYLINILCPP</sequence>
<dbReference type="EMBL" id="LAVV01012916">
    <property type="protein sequence ID" value="KNZ46206.1"/>
    <property type="molecule type" value="Genomic_DNA"/>
</dbReference>
<dbReference type="AlphaFoldDB" id="A0A0L6UCE5"/>
<keyword evidence="2" id="KW-1185">Reference proteome</keyword>
<proteinExistence type="predicted"/>
<comment type="caution">
    <text evidence="1">The sequence shown here is derived from an EMBL/GenBank/DDBJ whole genome shotgun (WGS) entry which is preliminary data.</text>
</comment>
<evidence type="ECO:0000313" key="1">
    <source>
        <dbReference type="EMBL" id="KNZ46206.1"/>
    </source>
</evidence>